<dbReference type="GO" id="GO:0004129">
    <property type="term" value="F:cytochrome-c oxidase activity"/>
    <property type="evidence" value="ECO:0007669"/>
    <property type="project" value="InterPro"/>
</dbReference>
<dbReference type="FunFam" id="1.20.120.80:FF:000001">
    <property type="entry name" value="Cytochrome (Ubi)quinol oxidase subunit III"/>
    <property type="match status" value="1"/>
</dbReference>
<evidence type="ECO:0000256" key="1">
    <source>
        <dbReference type="ARBA" id="ARBA00004651"/>
    </source>
</evidence>
<dbReference type="AlphaFoldDB" id="A0A160MJ88"/>
<dbReference type="KEGG" id="bon:A361_27620"/>
<evidence type="ECO:0000256" key="2">
    <source>
        <dbReference type="ARBA" id="ARBA00010581"/>
    </source>
</evidence>
<evidence type="ECO:0000256" key="8">
    <source>
        <dbReference type="SAM" id="Phobius"/>
    </source>
</evidence>
<dbReference type="EMBL" id="CP015507">
    <property type="protein sequence ID" value="AND42948.1"/>
    <property type="molecule type" value="Genomic_DNA"/>
</dbReference>
<feature type="transmembrane region" description="Helical" evidence="8">
    <location>
        <begin position="71"/>
        <end position="91"/>
    </location>
</feature>
<reference evidence="10 11" key="1">
    <citation type="submission" date="2016-04" db="EMBL/GenBank/DDBJ databases">
        <title>Complete genome sequence of Bacillus oceanisediminis strain 2691.</title>
        <authorList>
            <person name="Jeong H."/>
            <person name="Kim H.J."/>
            <person name="Lee D.-W."/>
        </authorList>
    </citation>
    <scope>NUCLEOTIDE SEQUENCE [LARGE SCALE GENOMIC DNA]</scope>
    <source>
        <strain evidence="10 11">2691</strain>
        <plasmid evidence="11">pbo1</plasmid>
    </source>
</reference>
<organism evidence="10 11">
    <name type="scientific">Cytobacillus oceanisediminis 2691</name>
    <dbReference type="NCBI Taxonomy" id="1196031"/>
    <lineage>
        <taxon>Bacteria</taxon>
        <taxon>Bacillati</taxon>
        <taxon>Bacillota</taxon>
        <taxon>Bacilli</taxon>
        <taxon>Bacillales</taxon>
        <taxon>Bacillaceae</taxon>
        <taxon>Cytobacillus</taxon>
    </lineage>
</organism>
<dbReference type="GO" id="GO:0005886">
    <property type="term" value="C:plasma membrane"/>
    <property type="evidence" value="ECO:0007669"/>
    <property type="project" value="UniProtKB-SubCell"/>
</dbReference>
<dbReference type="PANTHER" id="PTHR11403">
    <property type="entry name" value="CYTOCHROME C OXIDASE SUBUNIT III"/>
    <property type="match status" value="1"/>
</dbReference>
<dbReference type="InterPro" id="IPR035973">
    <property type="entry name" value="Cyt_c_oxidase_su3-like_sf"/>
</dbReference>
<feature type="domain" description="Heme-copper oxidase subunit III family profile" evidence="9">
    <location>
        <begin position="1"/>
        <end position="206"/>
    </location>
</feature>
<comment type="similarity">
    <text evidence="2 7">Belongs to the cytochrome c oxidase subunit 3 family.</text>
</comment>
<dbReference type="Proteomes" id="UP000077856">
    <property type="component" value="Plasmid pBO1"/>
</dbReference>
<evidence type="ECO:0000256" key="3">
    <source>
        <dbReference type="ARBA" id="ARBA00022475"/>
    </source>
</evidence>
<dbReference type="InterPro" id="IPR033946">
    <property type="entry name" value="Ubiquinol_oxase_su3_dom"/>
</dbReference>
<comment type="subcellular location">
    <subcellularLocation>
        <location evidence="1 7">Cell membrane</location>
        <topology evidence="1 7">Multi-pass membrane protein</topology>
    </subcellularLocation>
</comment>
<dbReference type="Pfam" id="PF00510">
    <property type="entry name" value="COX3"/>
    <property type="match status" value="1"/>
</dbReference>
<evidence type="ECO:0000256" key="4">
    <source>
        <dbReference type="ARBA" id="ARBA00022692"/>
    </source>
</evidence>
<feature type="transmembrane region" description="Helical" evidence="8">
    <location>
        <begin position="28"/>
        <end position="51"/>
    </location>
</feature>
<keyword evidence="5 8" id="KW-1133">Transmembrane helix</keyword>
<gene>
    <name evidence="10" type="ORF">A361_27620</name>
</gene>
<dbReference type="Gene3D" id="1.20.120.80">
    <property type="entry name" value="Cytochrome c oxidase, subunit III, four-helix bundle"/>
    <property type="match status" value="1"/>
</dbReference>
<proteinExistence type="inferred from homology"/>
<dbReference type="eggNOG" id="COG1845">
    <property type="taxonomic scope" value="Bacteria"/>
</dbReference>
<evidence type="ECO:0000256" key="7">
    <source>
        <dbReference type="RuleBase" id="RU003376"/>
    </source>
</evidence>
<keyword evidence="6 8" id="KW-0472">Membrane</keyword>
<geneLocation type="plasmid" evidence="11">
    <name>pbo1</name>
</geneLocation>
<name>A0A160MJ88_9BACI</name>
<dbReference type="InterPro" id="IPR000298">
    <property type="entry name" value="Cyt_c_oxidase-like_su3"/>
</dbReference>
<accession>A0A160MJ88</accession>
<evidence type="ECO:0000256" key="5">
    <source>
        <dbReference type="ARBA" id="ARBA00022989"/>
    </source>
</evidence>
<keyword evidence="3" id="KW-1003">Cell membrane</keyword>
<dbReference type="InterPro" id="IPR024791">
    <property type="entry name" value="Cyt_c/ubiquinol_Oxase_su3"/>
</dbReference>
<dbReference type="PROSITE" id="PS50253">
    <property type="entry name" value="COX3"/>
    <property type="match status" value="1"/>
</dbReference>
<feature type="transmembrane region" description="Helical" evidence="8">
    <location>
        <begin position="185"/>
        <end position="205"/>
    </location>
</feature>
<dbReference type="CDD" id="cd02863">
    <property type="entry name" value="Ubiquinol_oxidase_III"/>
    <property type="match status" value="1"/>
</dbReference>
<dbReference type="InterPro" id="IPR013833">
    <property type="entry name" value="Cyt_c_oxidase_su3_a-hlx"/>
</dbReference>
<dbReference type="RefSeq" id="WP_019380950.1">
    <property type="nucleotide sequence ID" value="NZ_CP015507.1"/>
</dbReference>
<keyword evidence="4 7" id="KW-0812">Transmembrane</keyword>
<dbReference type="GO" id="GO:0019646">
    <property type="term" value="P:aerobic electron transport chain"/>
    <property type="evidence" value="ECO:0007669"/>
    <property type="project" value="InterPro"/>
</dbReference>
<feature type="transmembrane region" description="Helical" evidence="8">
    <location>
        <begin position="141"/>
        <end position="165"/>
    </location>
</feature>
<protein>
    <submittedName>
        <fullName evidence="10">Cytochrome B oxidoreductase</fullName>
    </submittedName>
</protein>
<feature type="transmembrane region" description="Helical" evidence="8">
    <location>
        <begin position="103"/>
        <end position="121"/>
    </location>
</feature>
<evidence type="ECO:0000256" key="6">
    <source>
        <dbReference type="ARBA" id="ARBA00023136"/>
    </source>
</evidence>
<evidence type="ECO:0000259" key="9">
    <source>
        <dbReference type="PROSITE" id="PS50253"/>
    </source>
</evidence>
<keyword evidence="10" id="KW-0614">Plasmid</keyword>
<sequence length="208" mass="23795">MQTEEKFTLETWPTSPERATLEAKNKFLGFWFFLGGETVLFASLFATYLALKNKVPNGDHPLTNELFSMEIVFVATMLLLVSSLTSVCAMYHMKNFNFKKMQLWLGITVLLGVAFLGLEIYEFTEYFHKGHTFTSSAFGSAFYVLVGFHGAHVAFGLLWIVTLMVRNARRGLNLYNAPKFYIASLYWHFIDVVWVFIFTVVYLMGLVG</sequence>
<evidence type="ECO:0000313" key="11">
    <source>
        <dbReference type="Proteomes" id="UP000077856"/>
    </source>
</evidence>
<dbReference type="PANTHER" id="PTHR11403:SF9">
    <property type="entry name" value="CYTOCHROME C OXIDASE SUBUNIT 3"/>
    <property type="match status" value="1"/>
</dbReference>
<evidence type="ECO:0000313" key="10">
    <source>
        <dbReference type="EMBL" id="AND42948.1"/>
    </source>
</evidence>
<dbReference type="SUPFAM" id="SSF81452">
    <property type="entry name" value="Cytochrome c oxidase subunit III-like"/>
    <property type="match status" value="1"/>
</dbReference>